<keyword evidence="3" id="KW-1185">Reference proteome</keyword>
<organism evidence="2 3">
    <name type="scientific">Seinonella peptonophila</name>
    <dbReference type="NCBI Taxonomy" id="112248"/>
    <lineage>
        <taxon>Bacteria</taxon>
        <taxon>Bacillati</taxon>
        <taxon>Bacillota</taxon>
        <taxon>Bacilli</taxon>
        <taxon>Bacillales</taxon>
        <taxon>Thermoactinomycetaceae</taxon>
        <taxon>Seinonella</taxon>
    </lineage>
</organism>
<dbReference type="Proteomes" id="UP000184476">
    <property type="component" value="Unassembled WGS sequence"/>
</dbReference>
<feature type="transmembrane region" description="Helical" evidence="1">
    <location>
        <begin position="6"/>
        <end position="22"/>
    </location>
</feature>
<keyword evidence="1" id="KW-0812">Transmembrane</keyword>
<dbReference type="EMBL" id="FQVL01000005">
    <property type="protein sequence ID" value="SHE94673.1"/>
    <property type="molecule type" value="Genomic_DNA"/>
</dbReference>
<dbReference type="AlphaFoldDB" id="A0A1M4XN20"/>
<feature type="transmembrane region" description="Helical" evidence="1">
    <location>
        <begin position="99"/>
        <end position="123"/>
    </location>
</feature>
<evidence type="ECO:0000313" key="2">
    <source>
        <dbReference type="EMBL" id="SHE94673.1"/>
    </source>
</evidence>
<dbReference type="RefSeq" id="WP_073154700.1">
    <property type="nucleotide sequence ID" value="NZ_FQVL01000005.1"/>
</dbReference>
<evidence type="ECO:0000256" key="1">
    <source>
        <dbReference type="SAM" id="Phobius"/>
    </source>
</evidence>
<name>A0A1M4XN20_9BACL</name>
<sequence>MDALLYPVLTIFYLGLFIWSFRTFHDSSFWGTSWLLFIMVGLIYDTTIISLGNCIGPGSLLETFSLLRYFLKVFLMPTVIFIAWDILRRVKVEWSNYLSARIAFNLCTFVVTVIGVFTEILLVTLQPVEAGGVLRYVQQGHPFPYGILLTFVPLWIAGVYVWREERWPLLLGGVVLCFVLSLFSIAFGSLWLSSLWEFLLVFTLVLSEWKLRSDDYA</sequence>
<keyword evidence="1" id="KW-0472">Membrane</keyword>
<keyword evidence="1" id="KW-1133">Transmembrane helix</keyword>
<evidence type="ECO:0000313" key="3">
    <source>
        <dbReference type="Proteomes" id="UP000184476"/>
    </source>
</evidence>
<feature type="transmembrane region" description="Helical" evidence="1">
    <location>
        <begin position="143"/>
        <end position="162"/>
    </location>
</feature>
<dbReference type="OrthoDB" id="4331374at2"/>
<feature type="transmembrane region" description="Helical" evidence="1">
    <location>
        <begin position="66"/>
        <end position="87"/>
    </location>
</feature>
<feature type="transmembrane region" description="Helical" evidence="1">
    <location>
        <begin position="34"/>
        <end position="60"/>
    </location>
</feature>
<proteinExistence type="predicted"/>
<dbReference type="STRING" id="112248.SAMN05444392_10578"/>
<protein>
    <submittedName>
        <fullName evidence="2">Uncharacterized protein</fullName>
    </submittedName>
</protein>
<reference evidence="2 3" key="1">
    <citation type="submission" date="2016-11" db="EMBL/GenBank/DDBJ databases">
        <authorList>
            <person name="Jaros S."/>
            <person name="Januszkiewicz K."/>
            <person name="Wedrychowicz H."/>
        </authorList>
    </citation>
    <scope>NUCLEOTIDE SEQUENCE [LARGE SCALE GENOMIC DNA]</scope>
    <source>
        <strain evidence="2 3">DSM 44666</strain>
    </source>
</reference>
<gene>
    <name evidence="2" type="ORF">SAMN05444392_10578</name>
</gene>
<feature type="transmembrane region" description="Helical" evidence="1">
    <location>
        <begin position="169"/>
        <end position="192"/>
    </location>
</feature>
<accession>A0A1M4XN20</accession>